<organism evidence="2 3">
    <name type="scientific">Mycena sanguinolenta</name>
    <dbReference type="NCBI Taxonomy" id="230812"/>
    <lineage>
        <taxon>Eukaryota</taxon>
        <taxon>Fungi</taxon>
        <taxon>Dikarya</taxon>
        <taxon>Basidiomycota</taxon>
        <taxon>Agaricomycotina</taxon>
        <taxon>Agaricomycetes</taxon>
        <taxon>Agaricomycetidae</taxon>
        <taxon>Agaricales</taxon>
        <taxon>Marasmiineae</taxon>
        <taxon>Mycenaceae</taxon>
        <taxon>Mycena</taxon>
    </lineage>
</organism>
<keyword evidence="3" id="KW-1185">Reference proteome</keyword>
<proteinExistence type="predicted"/>
<name>A0A8H7CQ58_9AGAR</name>
<gene>
    <name evidence="2" type="ORF">MSAN_01833600</name>
</gene>
<sequence length="332" mass="37331">MNQVLSLKSSKTLHQLNLLRYKNAGNPSEQAYFQHQRKQADAPDPGLQRAWFNSMRIVLEEIDQVLRCVPEIMPFRFLDLGCCPGGFSSYMLEKNPYAVGVGISLPVERGGHACLLEEDHLSRFELHWADLTQYQLGPAAIADPRLQNIPFIPGFDLVVIDGHPLRCATGLAHNDVHLHGDRLLISQIIVGLVSVAVGGTVILKQSKPERLITAQLMFLLDVLCADIHTWKPVSMHSTRSTFYVVGKGFRLGCQAMRWNQILDGLMNLWVQLSYAGHGGKGRRLFRTDLDFIVNDKTLKTAYAPRLHQLSEHIWITQSKSLQGWRSAQAEGF</sequence>
<protein>
    <submittedName>
        <fullName evidence="2">FtsJ domain-containing protein</fullName>
    </submittedName>
</protein>
<feature type="domain" description="Ribosomal RNA methyltransferase FtsJ" evidence="1">
    <location>
        <begin position="59"/>
        <end position="249"/>
    </location>
</feature>
<dbReference type="Proteomes" id="UP000623467">
    <property type="component" value="Unassembled WGS sequence"/>
</dbReference>
<dbReference type="SUPFAM" id="SSF53335">
    <property type="entry name" value="S-adenosyl-L-methionine-dependent methyltransferases"/>
    <property type="match status" value="1"/>
</dbReference>
<reference evidence="2" key="1">
    <citation type="submission" date="2020-05" db="EMBL/GenBank/DDBJ databases">
        <title>Mycena genomes resolve the evolution of fungal bioluminescence.</title>
        <authorList>
            <person name="Tsai I.J."/>
        </authorList>
    </citation>
    <scope>NUCLEOTIDE SEQUENCE</scope>
    <source>
        <strain evidence="2">160909Yilan</strain>
    </source>
</reference>
<evidence type="ECO:0000313" key="2">
    <source>
        <dbReference type="EMBL" id="KAF7346075.1"/>
    </source>
</evidence>
<dbReference type="EMBL" id="JACAZH010000019">
    <property type="protein sequence ID" value="KAF7346075.1"/>
    <property type="molecule type" value="Genomic_DNA"/>
</dbReference>
<dbReference type="InterPro" id="IPR029063">
    <property type="entry name" value="SAM-dependent_MTases_sf"/>
</dbReference>
<dbReference type="InterPro" id="IPR002877">
    <property type="entry name" value="RNA_MeTrfase_FtsJ_dom"/>
</dbReference>
<accession>A0A8H7CQ58</accession>
<dbReference type="GO" id="GO:0008168">
    <property type="term" value="F:methyltransferase activity"/>
    <property type="evidence" value="ECO:0007669"/>
    <property type="project" value="InterPro"/>
</dbReference>
<comment type="caution">
    <text evidence="2">The sequence shown here is derived from an EMBL/GenBank/DDBJ whole genome shotgun (WGS) entry which is preliminary data.</text>
</comment>
<evidence type="ECO:0000313" key="3">
    <source>
        <dbReference type="Proteomes" id="UP000623467"/>
    </source>
</evidence>
<dbReference type="Pfam" id="PF01728">
    <property type="entry name" value="FtsJ"/>
    <property type="match status" value="1"/>
</dbReference>
<evidence type="ECO:0000259" key="1">
    <source>
        <dbReference type="Pfam" id="PF01728"/>
    </source>
</evidence>
<dbReference type="OrthoDB" id="417125at2759"/>
<dbReference type="AlphaFoldDB" id="A0A8H7CQ58"/>
<dbReference type="Gene3D" id="3.40.50.12760">
    <property type="match status" value="1"/>
</dbReference>
<dbReference type="GO" id="GO:0032259">
    <property type="term" value="P:methylation"/>
    <property type="evidence" value="ECO:0007669"/>
    <property type="project" value="InterPro"/>
</dbReference>